<dbReference type="Pfam" id="PF13246">
    <property type="entry name" value="Cation_ATPase"/>
    <property type="match status" value="1"/>
</dbReference>
<gene>
    <name evidence="8" type="ORF">EVEC_LOCUS432</name>
</gene>
<dbReference type="InterPro" id="IPR023299">
    <property type="entry name" value="ATPase_P-typ_cyto_dom_N"/>
</dbReference>
<sequence length="402" mass="45354">MSVIVRDRADRVILYTKGADSMIFPVISESFLTSRRGGALCHKAEEYISSYGSQGLRTLCLCKRFLSNEEYMEWKVDHEKAEMSLSHREKQISQSACNIEQQMELLGVTAIEDRLQDGVPECIEALRKAGIRVWVLTGDRVETAVNIAYASRLFSPSMELVQLSARNEADTGEMLSLIEEKMSKGLQVQEKTSSLLCNLPGIEVSRSRSLSSRPPLQRPNYGVVVNGQTLANCLLAPNLPKFLKIIERSTSVLCSRATPLQKASVVKLTKQHLSGKVLAIGDGANDVSMIQCSDLFVFVLYWCQLFNGFSTQVPIDPIYLMCYNLLFTSVPPLLYGMTEQDAPPDVLLNYPILYEQGRCSELYRWYSFWLNMLDALWQSAAVYFTAHFVSYLFPNMKINEKN</sequence>
<dbReference type="Gene3D" id="3.40.50.1000">
    <property type="entry name" value="HAD superfamily/HAD-like"/>
    <property type="match status" value="1"/>
</dbReference>
<dbReference type="SUPFAM" id="SSF56784">
    <property type="entry name" value="HAD-like"/>
    <property type="match status" value="1"/>
</dbReference>
<keyword evidence="6" id="KW-0472">Membrane</keyword>
<dbReference type="Proteomes" id="UP000274131">
    <property type="component" value="Unassembled WGS sequence"/>
</dbReference>
<dbReference type="EMBL" id="UXUI01000642">
    <property type="protein sequence ID" value="VDD85289.1"/>
    <property type="molecule type" value="Genomic_DNA"/>
</dbReference>
<reference evidence="10" key="1">
    <citation type="submission" date="2017-02" db="UniProtKB">
        <authorList>
            <consortium name="WormBaseParasite"/>
        </authorList>
    </citation>
    <scope>IDENTIFICATION</scope>
</reference>
<protein>
    <submittedName>
        <fullName evidence="10">PhoLip_ATPase_C domain-containing protein</fullName>
    </submittedName>
</protein>
<dbReference type="GO" id="GO:0045332">
    <property type="term" value="P:phospholipid translocation"/>
    <property type="evidence" value="ECO:0007669"/>
    <property type="project" value="TreeGrafter"/>
</dbReference>
<dbReference type="Gene3D" id="3.40.1110.10">
    <property type="entry name" value="Calcium-transporting ATPase, cytoplasmic domain N"/>
    <property type="match status" value="1"/>
</dbReference>
<dbReference type="WBParaSite" id="EVEC_0000064501-mRNA-1">
    <property type="protein sequence ID" value="EVEC_0000064501-mRNA-1"/>
    <property type="gene ID" value="EVEC_0000064501"/>
</dbReference>
<evidence type="ECO:0000256" key="6">
    <source>
        <dbReference type="ARBA" id="ARBA00023136"/>
    </source>
</evidence>
<evidence type="ECO:0000313" key="10">
    <source>
        <dbReference type="WBParaSite" id="EVEC_0000064501-mRNA-1"/>
    </source>
</evidence>
<evidence type="ECO:0000256" key="2">
    <source>
        <dbReference type="ARBA" id="ARBA00022692"/>
    </source>
</evidence>
<reference evidence="8 9" key="2">
    <citation type="submission" date="2018-10" db="EMBL/GenBank/DDBJ databases">
        <authorList>
            <consortium name="Pathogen Informatics"/>
        </authorList>
    </citation>
    <scope>NUCLEOTIDE SEQUENCE [LARGE SCALE GENOMIC DNA]</scope>
</reference>
<evidence type="ECO:0000256" key="5">
    <source>
        <dbReference type="ARBA" id="ARBA00022989"/>
    </source>
</evidence>
<evidence type="ECO:0000256" key="1">
    <source>
        <dbReference type="ARBA" id="ARBA00004141"/>
    </source>
</evidence>
<dbReference type="GO" id="GO:0005886">
    <property type="term" value="C:plasma membrane"/>
    <property type="evidence" value="ECO:0007669"/>
    <property type="project" value="TreeGrafter"/>
</dbReference>
<dbReference type="GO" id="GO:0005524">
    <property type="term" value="F:ATP binding"/>
    <property type="evidence" value="ECO:0007669"/>
    <property type="project" value="InterPro"/>
</dbReference>
<dbReference type="NCBIfam" id="TIGR01494">
    <property type="entry name" value="ATPase_P-type"/>
    <property type="match status" value="1"/>
</dbReference>
<dbReference type="GO" id="GO:0046872">
    <property type="term" value="F:metal ion binding"/>
    <property type="evidence" value="ECO:0007669"/>
    <property type="project" value="UniProtKB-KW"/>
</dbReference>
<dbReference type="InterPro" id="IPR023298">
    <property type="entry name" value="ATPase_P-typ_TM_dom_sf"/>
</dbReference>
<evidence type="ECO:0000313" key="9">
    <source>
        <dbReference type="Proteomes" id="UP000274131"/>
    </source>
</evidence>
<dbReference type="SUPFAM" id="SSF81660">
    <property type="entry name" value="Metal cation-transporting ATPase, ATP-binding domain N"/>
    <property type="match status" value="1"/>
</dbReference>
<dbReference type="InterPro" id="IPR032630">
    <property type="entry name" value="P_typ_ATPase_c"/>
</dbReference>
<organism evidence="10">
    <name type="scientific">Enterobius vermicularis</name>
    <name type="common">Human pinworm</name>
    <dbReference type="NCBI Taxonomy" id="51028"/>
    <lineage>
        <taxon>Eukaryota</taxon>
        <taxon>Metazoa</taxon>
        <taxon>Ecdysozoa</taxon>
        <taxon>Nematoda</taxon>
        <taxon>Chromadorea</taxon>
        <taxon>Rhabditida</taxon>
        <taxon>Spirurina</taxon>
        <taxon>Oxyuridomorpha</taxon>
        <taxon>Oxyuroidea</taxon>
        <taxon>Oxyuridae</taxon>
        <taxon>Enterobius</taxon>
    </lineage>
</organism>
<comment type="subcellular location">
    <subcellularLocation>
        <location evidence="1">Membrane</location>
        <topology evidence="1">Multi-pass membrane protein</topology>
    </subcellularLocation>
</comment>
<dbReference type="InterPro" id="IPR036412">
    <property type="entry name" value="HAD-like_sf"/>
</dbReference>
<keyword evidence="2" id="KW-0812">Transmembrane</keyword>
<keyword evidence="9" id="KW-1185">Reference proteome</keyword>
<dbReference type="SUPFAM" id="SSF81665">
    <property type="entry name" value="Calcium ATPase, transmembrane domain M"/>
    <property type="match status" value="1"/>
</dbReference>
<feature type="domain" description="P-type ATPase C-terminal" evidence="7">
    <location>
        <begin position="295"/>
        <end position="390"/>
    </location>
</feature>
<dbReference type="PANTHER" id="PTHR24092:SF218">
    <property type="entry name" value="PHOSPHOLIPID-TRANSPORTING ATPASE"/>
    <property type="match status" value="1"/>
</dbReference>
<dbReference type="GO" id="GO:0140326">
    <property type="term" value="F:ATPase-coupled intramembrane lipid transporter activity"/>
    <property type="evidence" value="ECO:0007669"/>
    <property type="project" value="TreeGrafter"/>
</dbReference>
<evidence type="ECO:0000259" key="7">
    <source>
        <dbReference type="Pfam" id="PF16212"/>
    </source>
</evidence>
<dbReference type="PANTHER" id="PTHR24092">
    <property type="entry name" value="PROBABLE PHOSPHOLIPID-TRANSPORTING ATPASE"/>
    <property type="match status" value="1"/>
</dbReference>
<evidence type="ECO:0000256" key="4">
    <source>
        <dbReference type="ARBA" id="ARBA00022842"/>
    </source>
</evidence>
<dbReference type="Pfam" id="PF16212">
    <property type="entry name" value="PhoLip_ATPase_C"/>
    <property type="match status" value="1"/>
</dbReference>
<proteinExistence type="predicted"/>
<keyword evidence="5" id="KW-1133">Transmembrane helix</keyword>
<name>A0A0N4UTL7_ENTVE</name>
<dbReference type="InterPro" id="IPR023214">
    <property type="entry name" value="HAD_sf"/>
</dbReference>
<evidence type="ECO:0000256" key="3">
    <source>
        <dbReference type="ARBA" id="ARBA00022723"/>
    </source>
</evidence>
<dbReference type="STRING" id="51028.A0A0N4UTL7"/>
<dbReference type="InterPro" id="IPR001757">
    <property type="entry name" value="P_typ_ATPase"/>
</dbReference>
<keyword evidence="3" id="KW-0479">Metal-binding</keyword>
<accession>A0A0N4UTL7</accession>
<dbReference type="AlphaFoldDB" id="A0A0N4UTL7"/>
<dbReference type="GO" id="GO:0016887">
    <property type="term" value="F:ATP hydrolysis activity"/>
    <property type="evidence" value="ECO:0007669"/>
    <property type="project" value="InterPro"/>
</dbReference>
<evidence type="ECO:0000313" key="8">
    <source>
        <dbReference type="EMBL" id="VDD85289.1"/>
    </source>
</evidence>
<dbReference type="OrthoDB" id="377733at2759"/>
<keyword evidence="4" id="KW-0460">Magnesium</keyword>